<reference evidence="2" key="1">
    <citation type="submission" date="2022-07" db="EMBL/GenBank/DDBJ databases">
        <title>Parvularcula maris sp. nov., an algicidal bacterium isolated from seawater.</title>
        <authorList>
            <person name="Li F."/>
        </authorList>
    </citation>
    <scope>NUCLEOTIDE SEQUENCE</scope>
    <source>
        <strain evidence="2">BGMRC 0090</strain>
    </source>
</reference>
<feature type="transmembrane region" description="Helical" evidence="1">
    <location>
        <begin position="149"/>
        <end position="168"/>
    </location>
</feature>
<name>A0A9X2RHV0_9PROT</name>
<comment type="caution">
    <text evidence="2">The sequence shown here is derived from an EMBL/GenBank/DDBJ whole genome shotgun (WGS) entry which is preliminary data.</text>
</comment>
<feature type="transmembrane region" description="Helical" evidence="1">
    <location>
        <begin position="180"/>
        <end position="201"/>
    </location>
</feature>
<accession>A0A9X2RHV0</accession>
<dbReference type="EMBL" id="JANIBC010000001">
    <property type="protein sequence ID" value="MCQ8184306.1"/>
    <property type="molecule type" value="Genomic_DNA"/>
</dbReference>
<feature type="transmembrane region" description="Helical" evidence="1">
    <location>
        <begin position="44"/>
        <end position="66"/>
    </location>
</feature>
<keyword evidence="1" id="KW-1133">Transmembrane helix</keyword>
<feature type="transmembrane region" description="Helical" evidence="1">
    <location>
        <begin position="117"/>
        <end position="137"/>
    </location>
</feature>
<dbReference type="AlphaFoldDB" id="A0A9X2RHV0"/>
<keyword evidence="3" id="KW-1185">Reference proteome</keyword>
<organism evidence="2 3">
    <name type="scientific">Parvularcula maris</name>
    <dbReference type="NCBI Taxonomy" id="2965077"/>
    <lineage>
        <taxon>Bacteria</taxon>
        <taxon>Pseudomonadati</taxon>
        <taxon>Pseudomonadota</taxon>
        <taxon>Alphaproteobacteria</taxon>
        <taxon>Parvularculales</taxon>
        <taxon>Parvularculaceae</taxon>
        <taxon>Parvularcula</taxon>
    </lineage>
</organism>
<protein>
    <submittedName>
        <fullName evidence="2">Uncharacterized protein</fullName>
    </submittedName>
</protein>
<feature type="transmembrane region" description="Helical" evidence="1">
    <location>
        <begin position="207"/>
        <end position="232"/>
    </location>
</feature>
<keyword evidence="1" id="KW-0472">Membrane</keyword>
<evidence type="ECO:0000313" key="3">
    <source>
        <dbReference type="Proteomes" id="UP001142610"/>
    </source>
</evidence>
<evidence type="ECO:0000313" key="2">
    <source>
        <dbReference type="EMBL" id="MCQ8184306.1"/>
    </source>
</evidence>
<dbReference type="Proteomes" id="UP001142610">
    <property type="component" value="Unassembled WGS sequence"/>
</dbReference>
<keyword evidence="1" id="KW-0812">Transmembrane</keyword>
<gene>
    <name evidence="2" type="ORF">NOG11_02795</name>
</gene>
<evidence type="ECO:0000256" key="1">
    <source>
        <dbReference type="SAM" id="Phobius"/>
    </source>
</evidence>
<sequence length="245" mass="26712">MEERLPQDIRGDRGEPLVVERYYDYALTGRSRVVRVLGQTLRRVVALLGLSLFFSPLLVLGLVTLDLPLRMLDGLVPLEAVAPSRFLSRGEGILGAALFVALLATRRWGSRRIGQTVLVSWLLTLAFAAMLVLDLAPELAAEDYPETRFITSVVLSWMAGHGAGVAVFDVTRGGNWWRAPFFGGLIGLGVQALIYFPAAYVGTSQPWLWWLAVSLFLALAGAAAFTLVYAGLRFIVPPRTGLGGR</sequence>
<proteinExistence type="predicted"/>
<feature type="transmembrane region" description="Helical" evidence="1">
    <location>
        <begin position="86"/>
        <end position="105"/>
    </location>
</feature>